<gene>
    <name evidence="1" type="ORF">NEOLEDRAFT_1133097</name>
</gene>
<dbReference type="Proteomes" id="UP000076761">
    <property type="component" value="Unassembled WGS sequence"/>
</dbReference>
<sequence length="72" mass="7936">MAFAQSLRLQGSSRRSKSDYHLGICTLSAGLSTVIHTNCSQPKFCLSVCTKSIDWAKTMGTLQYPDYIADTM</sequence>
<evidence type="ECO:0000313" key="2">
    <source>
        <dbReference type="Proteomes" id="UP000076761"/>
    </source>
</evidence>
<proteinExistence type="predicted"/>
<evidence type="ECO:0000313" key="1">
    <source>
        <dbReference type="EMBL" id="KZT25635.1"/>
    </source>
</evidence>
<reference evidence="1 2" key="1">
    <citation type="journal article" date="2016" name="Mol. Biol. Evol.">
        <title>Comparative Genomics of Early-Diverging Mushroom-Forming Fungi Provides Insights into the Origins of Lignocellulose Decay Capabilities.</title>
        <authorList>
            <person name="Nagy L.G."/>
            <person name="Riley R."/>
            <person name="Tritt A."/>
            <person name="Adam C."/>
            <person name="Daum C."/>
            <person name="Floudas D."/>
            <person name="Sun H."/>
            <person name="Yadav J.S."/>
            <person name="Pangilinan J."/>
            <person name="Larsson K.H."/>
            <person name="Matsuura K."/>
            <person name="Barry K."/>
            <person name="Labutti K."/>
            <person name="Kuo R."/>
            <person name="Ohm R.A."/>
            <person name="Bhattacharya S.S."/>
            <person name="Shirouzu T."/>
            <person name="Yoshinaga Y."/>
            <person name="Martin F.M."/>
            <person name="Grigoriev I.V."/>
            <person name="Hibbett D.S."/>
        </authorList>
    </citation>
    <scope>NUCLEOTIDE SEQUENCE [LARGE SCALE GENOMIC DNA]</scope>
    <source>
        <strain evidence="1 2">HHB14362 ss-1</strain>
    </source>
</reference>
<accession>A0A165ST45</accession>
<dbReference type="EMBL" id="KV425570">
    <property type="protein sequence ID" value="KZT25635.1"/>
    <property type="molecule type" value="Genomic_DNA"/>
</dbReference>
<keyword evidence="2" id="KW-1185">Reference proteome</keyword>
<name>A0A165ST45_9AGAM</name>
<protein>
    <submittedName>
        <fullName evidence="1">Uncharacterized protein</fullName>
    </submittedName>
</protein>
<dbReference type="InParanoid" id="A0A165ST45"/>
<organism evidence="1 2">
    <name type="scientific">Neolentinus lepideus HHB14362 ss-1</name>
    <dbReference type="NCBI Taxonomy" id="1314782"/>
    <lineage>
        <taxon>Eukaryota</taxon>
        <taxon>Fungi</taxon>
        <taxon>Dikarya</taxon>
        <taxon>Basidiomycota</taxon>
        <taxon>Agaricomycotina</taxon>
        <taxon>Agaricomycetes</taxon>
        <taxon>Gloeophyllales</taxon>
        <taxon>Gloeophyllaceae</taxon>
        <taxon>Neolentinus</taxon>
    </lineage>
</organism>
<dbReference type="AlphaFoldDB" id="A0A165ST45"/>